<dbReference type="InterPro" id="IPR036259">
    <property type="entry name" value="MFS_trans_sf"/>
</dbReference>
<feature type="transmembrane region" description="Helical" evidence="1">
    <location>
        <begin position="64"/>
        <end position="84"/>
    </location>
</feature>
<proteinExistence type="predicted"/>
<comment type="caution">
    <text evidence="2">The sequence shown here is derived from an EMBL/GenBank/DDBJ whole genome shotgun (WGS) entry which is preliminary data.</text>
</comment>
<gene>
    <name evidence="2" type="ORF">B1A_09518</name>
</gene>
<keyword evidence="1" id="KW-1133">Transmembrane helix</keyword>
<keyword evidence="1" id="KW-0472">Membrane</keyword>
<organism evidence="2">
    <name type="scientific">mine drainage metagenome</name>
    <dbReference type="NCBI Taxonomy" id="410659"/>
    <lineage>
        <taxon>unclassified sequences</taxon>
        <taxon>metagenomes</taxon>
        <taxon>ecological metagenomes</taxon>
    </lineage>
</organism>
<protein>
    <submittedName>
        <fullName evidence="2">Phosphate transporter</fullName>
    </submittedName>
</protein>
<dbReference type="EMBL" id="AUZX01006792">
    <property type="protein sequence ID" value="EQD61991.1"/>
    <property type="molecule type" value="Genomic_DNA"/>
</dbReference>
<name>T1AMY9_9ZZZZ</name>
<feature type="transmembrane region" description="Helical" evidence="1">
    <location>
        <begin position="33"/>
        <end position="52"/>
    </location>
</feature>
<reference evidence="2" key="2">
    <citation type="journal article" date="2014" name="ISME J.">
        <title>Microbial stratification in low pH oxic and suboxic macroscopic growths along an acid mine drainage.</title>
        <authorList>
            <person name="Mendez-Garcia C."/>
            <person name="Mesa V."/>
            <person name="Sprenger R.R."/>
            <person name="Richter M."/>
            <person name="Diez M.S."/>
            <person name="Solano J."/>
            <person name="Bargiela R."/>
            <person name="Golyshina O.V."/>
            <person name="Manteca A."/>
            <person name="Ramos J.L."/>
            <person name="Gallego J.R."/>
            <person name="Llorente I."/>
            <person name="Martins Dos Santos V.A."/>
            <person name="Jensen O.N."/>
            <person name="Pelaez A.I."/>
            <person name="Sanchez J."/>
            <person name="Ferrer M."/>
        </authorList>
    </citation>
    <scope>NUCLEOTIDE SEQUENCE</scope>
</reference>
<keyword evidence="1" id="KW-0812">Transmembrane</keyword>
<evidence type="ECO:0000313" key="2">
    <source>
        <dbReference type="EMBL" id="EQD61991.1"/>
    </source>
</evidence>
<reference evidence="2" key="1">
    <citation type="submission" date="2013-08" db="EMBL/GenBank/DDBJ databases">
        <authorList>
            <person name="Mendez C."/>
            <person name="Richter M."/>
            <person name="Ferrer M."/>
            <person name="Sanchez J."/>
        </authorList>
    </citation>
    <scope>NUCLEOTIDE SEQUENCE</scope>
</reference>
<feature type="non-terminal residue" evidence="2">
    <location>
        <position position="96"/>
    </location>
</feature>
<dbReference type="Gene3D" id="1.20.1250.20">
    <property type="entry name" value="MFS general substrate transporter like domains"/>
    <property type="match status" value="1"/>
</dbReference>
<sequence length="96" mass="10056">GDVSGAARTVETVTGSTVAPVSRPRATRVPLATFFRSYGLLILGTSAAWFLLDTAYYSTSIFNPVILAHIGFADAQGLGVLAYVRLLALGNVLIAL</sequence>
<feature type="non-terminal residue" evidence="2">
    <location>
        <position position="1"/>
    </location>
</feature>
<dbReference type="AlphaFoldDB" id="T1AMY9"/>
<evidence type="ECO:0000256" key="1">
    <source>
        <dbReference type="SAM" id="Phobius"/>
    </source>
</evidence>
<accession>T1AMY9</accession>